<keyword evidence="2" id="KW-0378">Hydrolase</keyword>
<keyword evidence="1" id="KW-0732">Signal</keyword>
<dbReference type="GO" id="GO:0003993">
    <property type="term" value="F:acid phosphatase activity"/>
    <property type="evidence" value="ECO:0007669"/>
    <property type="project" value="UniProtKB-EC"/>
</dbReference>
<dbReference type="EC" id="3.1.3.2" evidence="2"/>
<dbReference type="AlphaFoldDB" id="D8PFC2"/>
<dbReference type="GO" id="GO:0009279">
    <property type="term" value="C:cell outer membrane"/>
    <property type="evidence" value="ECO:0007669"/>
    <property type="project" value="InterPro"/>
</dbReference>
<dbReference type="SFLD" id="SFLDG01125">
    <property type="entry name" value="C1.1:_Acid_Phosphatase_Like"/>
    <property type="match status" value="1"/>
</dbReference>
<evidence type="ECO:0000256" key="1">
    <source>
        <dbReference type="ARBA" id="ARBA00022729"/>
    </source>
</evidence>
<dbReference type="Pfam" id="PF03767">
    <property type="entry name" value="Acid_phosphat_B"/>
    <property type="match status" value="1"/>
</dbReference>
<evidence type="ECO:0000313" key="3">
    <source>
        <dbReference type="Proteomes" id="UP000001660"/>
    </source>
</evidence>
<dbReference type="InterPro" id="IPR006423">
    <property type="entry name" value="Lipo_e_P4"/>
</dbReference>
<dbReference type="InterPro" id="IPR005519">
    <property type="entry name" value="Acid_phosphat_B-like"/>
</dbReference>
<dbReference type="InterPro" id="IPR036412">
    <property type="entry name" value="HAD-like_sf"/>
</dbReference>
<protein>
    <submittedName>
        <fullName evidence="2">Putative Acid phosphatase, class B</fullName>
        <ecNumber evidence="2">3.1.3.2</ecNumber>
    </submittedName>
</protein>
<dbReference type="InterPro" id="IPR023214">
    <property type="entry name" value="HAD_sf"/>
</dbReference>
<keyword evidence="3" id="KW-1185">Reference proteome</keyword>
<dbReference type="PIRSF" id="PIRSF019271">
    <property type="entry name" value="Acid_Ptase_C"/>
    <property type="match status" value="1"/>
</dbReference>
<sequence length="264" mass="30160">MLLLFCVGCSKVRDSHELLHSLLWMHTSAEYHTLSVMTYQQAGDALDRALLDRRATASLEQTGDFQHLPPAVILDLDETVLDNSPFEARLMAQRTTFNQPMWEQWVQEASAQAVPGVLDFIAAARKKGVTVFFVSNRRAHQESSTRRNLEKLGIPLPTDLDTLLLEGESPFRWPPNKSSRRRYLAERYRILLLIGDDLGDFVDGARDKPEQRIALAGHHDHRWGRSWFLLPNPMYGTWETSLTPPSLTEAQKLSFKLLLLREAQ</sequence>
<dbReference type="Proteomes" id="UP000001660">
    <property type="component" value="Chromosome"/>
</dbReference>
<dbReference type="Gene3D" id="3.40.50.1000">
    <property type="entry name" value="HAD superfamily/HAD-like"/>
    <property type="match status" value="1"/>
</dbReference>
<dbReference type="eggNOG" id="COG2503">
    <property type="taxonomic scope" value="Bacteria"/>
</dbReference>
<dbReference type="HOGENOM" id="CLU_052352_0_1_0"/>
<proteinExistence type="predicted"/>
<dbReference type="KEGG" id="nde:NIDE2215"/>
<accession>D8PFC2</accession>
<dbReference type="PANTHER" id="PTHR31284">
    <property type="entry name" value="ACID PHOSPHATASE-LIKE PROTEIN"/>
    <property type="match status" value="1"/>
</dbReference>
<organism evidence="2 3">
    <name type="scientific">Nitrospira defluvii</name>
    <dbReference type="NCBI Taxonomy" id="330214"/>
    <lineage>
        <taxon>Bacteria</taxon>
        <taxon>Pseudomonadati</taxon>
        <taxon>Nitrospirota</taxon>
        <taxon>Nitrospiria</taxon>
        <taxon>Nitrospirales</taxon>
        <taxon>Nitrospiraceae</taxon>
        <taxon>Nitrospira</taxon>
    </lineage>
</organism>
<dbReference type="SUPFAM" id="SSF56784">
    <property type="entry name" value="HAD-like"/>
    <property type="match status" value="1"/>
</dbReference>
<evidence type="ECO:0000313" key="2">
    <source>
        <dbReference type="EMBL" id="CBK41931.1"/>
    </source>
</evidence>
<dbReference type="PANTHER" id="PTHR31284:SF10">
    <property type="entry name" value="ACID PHOSPHATASE-LIKE PROTEIN"/>
    <property type="match status" value="1"/>
</dbReference>
<gene>
    <name evidence="2" type="ORF">NIDE2215</name>
</gene>
<dbReference type="EMBL" id="FP929003">
    <property type="protein sequence ID" value="CBK41931.1"/>
    <property type="molecule type" value="Genomic_DNA"/>
</dbReference>
<dbReference type="SFLD" id="SFLDS00003">
    <property type="entry name" value="Haloacid_Dehalogenase"/>
    <property type="match status" value="1"/>
</dbReference>
<name>D8PFC2_9BACT</name>
<reference evidence="2 3" key="1">
    <citation type="journal article" date="2010" name="Proc. Natl. Acad. Sci. U.S.A.">
        <title>A Nitrospira metagenome illuminates the physiology and evolution of globally important nitrite-oxidizing bacteria.</title>
        <authorList>
            <person name="Lucker S."/>
            <person name="Wagner M."/>
            <person name="Maixner F."/>
            <person name="Pelletier E."/>
            <person name="Koch H."/>
            <person name="Vacherie B."/>
            <person name="Rattei T."/>
            <person name="Sinninghe Damste J."/>
            <person name="Spieck E."/>
            <person name="Le Paslier D."/>
            <person name="Daims H."/>
        </authorList>
    </citation>
    <scope>NUCLEOTIDE SEQUENCE [LARGE SCALE GENOMIC DNA]</scope>
</reference>